<dbReference type="PANTHER" id="PTHR39157:SF1">
    <property type="entry name" value="DOXX FAMILY PROTEIN"/>
    <property type="match status" value="1"/>
</dbReference>
<dbReference type="PANTHER" id="PTHR39157">
    <property type="entry name" value="INTEGRAL MEMBRANE PROTEIN-RELATED"/>
    <property type="match status" value="1"/>
</dbReference>
<dbReference type="STRING" id="586416.GZ22_02245"/>
<name>A0A285P140_9BACI</name>
<dbReference type="GO" id="GO:0016020">
    <property type="term" value="C:membrane"/>
    <property type="evidence" value="ECO:0007669"/>
    <property type="project" value="UniProtKB-SubCell"/>
</dbReference>
<keyword evidence="2 5" id="KW-0812">Transmembrane</keyword>
<accession>A0A285P140</accession>
<dbReference type="Pfam" id="PF07681">
    <property type="entry name" value="DoxX"/>
    <property type="match status" value="1"/>
</dbReference>
<dbReference type="Proteomes" id="UP000219356">
    <property type="component" value="Unassembled WGS sequence"/>
</dbReference>
<dbReference type="EMBL" id="OBEK01000004">
    <property type="protein sequence ID" value="SNZ15439.1"/>
    <property type="molecule type" value="Genomic_DNA"/>
</dbReference>
<keyword evidence="4 5" id="KW-0472">Membrane</keyword>
<evidence type="ECO:0000256" key="2">
    <source>
        <dbReference type="ARBA" id="ARBA00022692"/>
    </source>
</evidence>
<keyword evidence="3 5" id="KW-1133">Transmembrane helix</keyword>
<dbReference type="OrthoDB" id="26941at2"/>
<reference evidence="7" key="1">
    <citation type="submission" date="2017-09" db="EMBL/GenBank/DDBJ databases">
        <authorList>
            <person name="Varghese N."/>
            <person name="Submissions S."/>
        </authorList>
    </citation>
    <scope>NUCLEOTIDE SEQUENCE [LARGE SCALE GENOMIC DNA]</scope>
    <source>
        <strain evidence="7">CGMCC 1.8913</strain>
    </source>
</reference>
<feature type="transmembrane region" description="Helical" evidence="5">
    <location>
        <begin position="88"/>
        <end position="114"/>
    </location>
</feature>
<sequence>MIVQWIRNSKVASGLWTVIRLYLGYAWLSGGLSKLTGGGFDASGFLQGAVAQAGGDHPALQSWWAVFLEQVALPNAGLFSYLVMWGEILVGIALLIGVFTNFAALMGITMNFAFLFSGTVSTNAQMVLLTVFLLIAGANAGRYGLDRWVMPYLRDHLPKHTQNRPAKPVTS</sequence>
<proteinExistence type="predicted"/>
<evidence type="ECO:0000313" key="6">
    <source>
        <dbReference type="EMBL" id="SNZ15439.1"/>
    </source>
</evidence>
<evidence type="ECO:0000256" key="4">
    <source>
        <dbReference type="ARBA" id="ARBA00023136"/>
    </source>
</evidence>
<gene>
    <name evidence="6" type="ORF">SAMN05421503_2633</name>
</gene>
<evidence type="ECO:0000256" key="3">
    <source>
        <dbReference type="ARBA" id="ARBA00022989"/>
    </source>
</evidence>
<evidence type="ECO:0000256" key="5">
    <source>
        <dbReference type="SAM" id="Phobius"/>
    </source>
</evidence>
<keyword evidence="7" id="KW-1185">Reference proteome</keyword>
<evidence type="ECO:0000313" key="7">
    <source>
        <dbReference type="Proteomes" id="UP000219356"/>
    </source>
</evidence>
<dbReference type="InterPro" id="IPR032808">
    <property type="entry name" value="DoxX"/>
</dbReference>
<evidence type="ECO:0000256" key="1">
    <source>
        <dbReference type="ARBA" id="ARBA00004141"/>
    </source>
</evidence>
<dbReference type="AlphaFoldDB" id="A0A285P140"/>
<protein>
    <submittedName>
        <fullName evidence="6">Thiosulfate dehydrogenase [quinone] large subunit</fullName>
    </submittedName>
</protein>
<organism evidence="6 7">
    <name type="scientific">Terribacillus aidingensis</name>
    <dbReference type="NCBI Taxonomy" id="586416"/>
    <lineage>
        <taxon>Bacteria</taxon>
        <taxon>Bacillati</taxon>
        <taxon>Bacillota</taxon>
        <taxon>Bacilli</taxon>
        <taxon>Bacillales</taxon>
        <taxon>Bacillaceae</taxon>
        <taxon>Terribacillus</taxon>
    </lineage>
</organism>
<dbReference type="RefSeq" id="WP_097042810.1">
    <property type="nucleotide sequence ID" value="NZ_OBEK01000004.1"/>
</dbReference>
<comment type="subcellular location">
    <subcellularLocation>
        <location evidence="1">Membrane</location>
        <topology evidence="1">Multi-pass membrane protein</topology>
    </subcellularLocation>
</comment>